<evidence type="ECO:0000256" key="5">
    <source>
        <dbReference type="ARBA" id="ARBA00020264"/>
    </source>
</evidence>
<evidence type="ECO:0000313" key="11">
    <source>
        <dbReference type="Proteomes" id="UP000663827"/>
    </source>
</evidence>
<dbReference type="EMBL" id="CAJNJQ010004410">
    <property type="protein sequence ID" value="CAE7210691.1"/>
    <property type="molecule type" value="Genomic_DNA"/>
</dbReference>
<dbReference type="AlphaFoldDB" id="A0A8H3HSH5"/>
<gene>
    <name evidence="10" type="ORF">RDB_LOCUS151704</name>
</gene>
<proteinExistence type="inferred from homology"/>
<dbReference type="GO" id="GO:0033588">
    <property type="term" value="C:elongator holoenzyme complex"/>
    <property type="evidence" value="ECO:0007669"/>
    <property type="project" value="InterPro"/>
</dbReference>
<sequence length="373" mass="40497">MTALIKSLLDPLGSSPSLVLIQYDLSSPFSPILGQIVKDLLASQTQIIFISLFLPPRQYLGQLDSSLLQSLDYSDAVPGYSDESTLDLVSTIAAKLSLIPKGPIALIIDSVDTMLADSGSHAKSFQALSLIFGQIVQHSSSSRLILPISSRSPLLPSLVSTSFQARVKLQPSPIHTLIHLVLHAPVLLSHLVHQYHLTLPPVNTVPEPSTSRFWSIFTPVARRGTGEQLAAGVNVEELGGLDTVNQSANRDLGSGVAEISLRSRAGGQKGLRIVLRPWRFDHEQNRIVWCGWNDIQGLRTYESRAPESMSTAPGIDDLSFNLQLSDAQQQARASVPLPYTNEGKSSTGDGGIIYIPDQADDFDDDDPDDDLYI</sequence>
<dbReference type="Pfam" id="PF10483">
    <property type="entry name" value="Elong_Iki1"/>
    <property type="match status" value="1"/>
</dbReference>
<dbReference type="PANTHER" id="PTHR15641:SF1">
    <property type="entry name" value="ELONGATOR COMPLEX PROTEIN 5"/>
    <property type="match status" value="1"/>
</dbReference>
<dbReference type="UniPathway" id="UPA00988"/>
<evidence type="ECO:0000256" key="4">
    <source>
        <dbReference type="ARBA" id="ARBA00009567"/>
    </source>
</evidence>
<comment type="similarity">
    <text evidence="4">Belongs to the ELP5 family.</text>
</comment>
<evidence type="ECO:0000256" key="2">
    <source>
        <dbReference type="ARBA" id="ARBA00004496"/>
    </source>
</evidence>
<evidence type="ECO:0000256" key="9">
    <source>
        <dbReference type="SAM" id="MobiDB-lite"/>
    </source>
</evidence>
<accession>A0A8H3HSH5</accession>
<evidence type="ECO:0000256" key="8">
    <source>
        <dbReference type="ARBA" id="ARBA00023242"/>
    </source>
</evidence>
<protein>
    <recommendedName>
        <fullName evidence="5">Elongator complex protein 5</fullName>
    </recommendedName>
</protein>
<dbReference type="GO" id="GO:0005634">
    <property type="term" value="C:nucleus"/>
    <property type="evidence" value="ECO:0007669"/>
    <property type="project" value="UniProtKB-SubCell"/>
</dbReference>
<comment type="caution">
    <text evidence="10">The sequence shown here is derived from an EMBL/GenBank/DDBJ whole genome shotgun (WGS) entry which is preliminary data.</text>
</comment>
<comment type="pathway">
    <text evidence="3">tRNA modification; 5-methoxycarbonylmethyl-2-thiouridine-tRNA biosynthesis.</text>
</comment>
<dbReference type="GO" id="GO:0005829">
    <property type="term" value="C:cytosol"/>
    <property type="evidence" value="ECO:0007669"/>
    <property type="project" value="TreeGrafter"/>
</dbReference>
<comment type="subcellular location">
    <subcellularLocation>
        <location evidence="2">Cytoplasm</location>
    </subcellularLocation>
    <subcellularLocation>
        <location evidence="1">Nucleus</location>
    </subcellularLocation>
</comment>
<dbReference type="InterPro" id="IPR019519">
    <property type="entry name" value="Elp5"/>
</dbReference>
<feature type="compositionally biased region" description="Acidic residues" evidence="9">
    <location>
        <begin position="358"/>
        <end position="373"/>
    </location>
</feature>
<evidence type="ECO:0000256" key="6">
    <source>
        <dbReference type="ARBA" id="ARBA00022490"/>
    </source>
</evidence>
<organism evidence="10 11">
    <name type="scientific">Rhizoctonia solani</name>
    <dbReference type="NCBI Taxonomy" id="456999"/>
    <lineage>
        <taxon>Eukaryota</taxon>
        <taxon>Fungi</taxon>
        <taxon>Dikarya</taxon>
        <taxon>Basidiomycota</taxon>
        <taxon>Agaricomycotina</taxon>
        <taxon>Agaricomycetes</taxon>
        <taxon>Cantharellales</taxon>
        <taxon>Ceratobasidiaceae</taxon>
        <taxon>Rhizoctonia</taxon>
    </lineage>
</organism>
<dbReference type="GO" id="GO:0000049">
    <property type="term" value="F:tRNA binding"/>
    <property type="evidence" value="ECO:0007669"/>
    <property type="project" value="TreeGrafter"/>
</dbReference>
<evidence type="ECO:0000256" key="1">
    <source>
        <dbReference type="ARBA" id="ARBA00004123"/>
    </source>
</evidence>
<reference evidence="10" key="1">
    <citation type="submission" date="2021-01" db="EMBL/GenBank/DDBJ databases">
        <authorList>
            <person name="Kaushik A."/>
        </authorList>
    </citation>
    <scope>NUCLEOTIDE SEQUENCE</scope>
    <source>
        <strain evidence="10">AG5</strain>
    </source>
</reference>
<dbReference type="GO" id="GO:0002098">
    <property type="term" value="P:tRNA wobble uridine modification"/>
    <property type="evidence" value="ECO:0007669"/>
    <property type="project" value="InterPro"/>
</dbReference>
<feature type="region of interest" description="Disordered" evidence="9">
    <location>
        <begin position="331"/>
        <end position="373"/>
    </location>
</feature>
<keyword evidence="8" id="KW-0539">Nucleus</keyword>
<keyword evidence="7" id="KW-0819">tRNA processing</keyword>
<keyword evidence="6" id="KW-0963">Cytoplasm</keyword>
<dbReference type="PANTHER" id="PTHR15641">
    <property type="entry name" value="ELONGATOR COMPLEX PROTEIN 5"/>
    <property type="match status" value="1"/>
</dbReference>
<name>A0A8H3HSH5_9AGAM</name>
<evidence type="ECO:0000256" key="7">
    <source>
        <dbReference type="ARBA" id="ARBA00022694"/>
    </source>
</evidence>
<evidence type="ECO:0000313" key="10">
    <source>
        <dbReference type="EMBL" id="CAE7210691.1"/>
    </source>
</evidence>
<dbReference type="Proteomes" id="UP000663827">
    <property type="component" value="Unassembled WGS sequence"/>
</dbReference>
<evidence type="ECO:0000256" key="3">
    <source>
        <dbReference type="ARBA" id="ARBA00005043"/>
    </source>
</evidence>